<evidence type="ECO:0000313" key="2">
    <source>
        <dbReference type="EMBL" id="PWA26775.1"/>
    </source>
</evidence>
<accession>A0A315VWF9</accession>
<comment type="caution">
    <text evidence="2">The sequence shown here is derived from an EMBL/GenBank/DDBJ whole genome shotgun (WGS) entry which is preliminary data.</text>
</comment>
<dbReference type="InterPro" id="IPR052655">
    <property type="entry name" value="AKNA_Centrosome-Trans_reg"/>
</dbReference>
<feature type="region of interest" description="Disordered" evidence="1">
    <location>
        <begin position="1"/>
        <end position="20"/>
    </location>
</feature>
<protein>
    <submittedName>
        <fullName evidence="2">Uncharacterized protein</fullName>
    </submittedName>
</protein>
<dbReference type="AlphaFoldDB" id="A0A315VWF9"/>
<feature type="region of interest" description="Disordered" evidence="1">
    <location>
        <begin position="116"/>
        <end position="149"/>
    </location>
</feature>
<dbReference type="GO" id="GO:0060234">
    <property type="term" value="P:neuroblast delamination"/>
    <property type="evidence" value="ECO:0007669"/>
    <property type="project" value="TreeGrafter"/>
</dbReference>
<gene>
    <name evidence="2" type="ORF">CCH79_00000661</name>
</gene>
<dbReference type="GO" id="GO:0021849">
    <property type="term" value="P:neuroblast division in subventricular zone"/>
    <property type="evidence" value="ECO:0007669"/>
    <property type="project" value="TreeGrafter"/>
</dbReference>
<dbReference type="GO" id="GO:0001837">
    <property type="term" value="P:epithelial to mesenchymal transition"/>
    <property type="evidence" value="ECO:0007669"/>
    <property type="project" value="TreeGrafter"/>
</dbReference>
<evidence type="ECO:0000256" key="1">
    <source>
        <dbReference type="SAM" id="MobiDB-lite"/>
    </source>
</evidence>
<evidence type="ECO:0000313" key="3">
    <source>
        <dbReference type="Proteomes" id="UP000250572"/>
    </source>
</evidence>
<dbReference type="GO" id="GO:0005813">
    <property type="term" value="C:centrosome"/>
    <property type="evidence" value="ECO:0007669"/>
    <property type="project" value="TreeGrafter"/>
</dbReference>
<name>A0A315VWF9_GAMAF</name>
<proteinExistence type="predicted"/>
<organism evidence="2 3">
    <name type="scientific">Gambusia affinis</name>
    <name type="common">Western mosquitofish</name>
    <name type="synonym">Heterandria affinis</name>
    <dbReference type="NCBI Taxonomy" id="33528"/>
    <lineage>
        <taxon>Eukaryota</taxon>
        <taxon>Metazoa</taxon>
        <taxon>Chordata</taxon>
        <taxon>Craniata</taxon>
        <taxon>Vertebrata</taxon>
        <taxon>Euteleostomi</taxon>
        <taxon>Actinopterygii</taxon>
        <taxon>Neopterygii</taxon>
        <taxon>Teleostei</taxon>
        <taxon>Neoteleostei</taxon>
        <taxon>Acanthomorphata</taxon>
        <taxon>Ovalentaria</taxon>
        <taxon>Atherinomorphae</taxon>
        <taxon>Cyprinodontiformes</taxon>
        <taxon>Poeciliidae</taxon>
        <taxon>Poeciliinae</taxon>
        <taxon>Gambusia</taxon>
    </lineage>
</organism>
<dbReference type="PANTHER" id="PTHR21510:SF15">
    <property type="entry name" value="MICROTUBULE ORGANIZATION PROTEIN AKNA"/>
    <property type="match status" value="1"/>
</dbReference>
<reference evidence="2 3" key="1">
    <citation type="journal article" date="2018" name="G3 (Bethesda)">
        <title>A High-Quality Reference Genome for the Invasive Mosquitofish Gambusia affinis Using a Chicago Library.</title>
        <authorList>
            <person name="Hoffberg S.L."/>
            <person name="Troendle N.J."/>
            <person name="Glenn T.C."/>
            <person name="Mahmud O."/>
            <person name="Louha S."/>
            <person name="Chalopin D."/>
            <person name="Bennetzen J.L."/>
            <person name="Mauricio R."/>
        </authorList>
    </citation>
    <scope>NUCLEOTIDE SEQUENCE [LARGE SCALE GENOMIC DNA]</scope>
    <source>
        <strain evidence="2">NE01/NJP1002.9</strain>
        <tissue evidence="2">Muscle</tissue>
    </source>
</reference>
<dbReference type="PANTHER" id="PTHR21510">
    <property type="entry name" value="AKNA DOMAIN-CONTAINING PROTEIN"/>
    <property type="match status" value="1"/>
</dbReference>
<dbReference type="EMBL" id="NHOQ01001156">
    <property type="protein sequence ID" value="PWA26775.1"/>
    <property type="molecule type" value="Genomic_DNA"/>
</dbReference>
<keyword evidence="3" id="KW-1185">Reference proteome</keyword>
<feature type="compositionally biased region" description="Basic and acidic residues" evidence="1">
    <location>
        <begin position="7"/>
        <end position="17"/>
    </location>
</feature>
<sequence length="194" mass="21799">MSSAPEAADKPDSKDPSRLCPQCSSILRQPAERPPGGSREPSDPPCWCLCPICGLLKIHKCTDSDCYRYFPSIHVNNQPSFSDRVSTRRFSTAAVSPSPLNHVSLYSQQLLRPSKSRYSSADMSPGRASGLWRPRERKSRRRRSQLVESQASLDGSLERAIRAARRMKHTSRHMARSLASGLVYQKLLTQSCYY</sequence>
<dbReference type="Proteomes" id="UP000250572">
    <property type="component" value="Unassembled WGS sequence"/>
</dbReference>
<feature type="compositionally biased region" description="Basic residues" evidence="1">
    <location>
        <begin position="135"/>
        <end position="144"/>
    </location>
</feature>